<dbReference type="Gene3D" id="1.10.357.10">
    <property type="entry name" value="Tetracycline Repressor, domain 2"/>
    <property type="match status" value="1"/>
</dbReference>
<feature type="domain" description="HTH tetR-type" evidence="5">
    <location>
        <begin position="2"/>
        <end position="62"/>
    </location>
</feature>
<dbReference type="SUPFAM" id="SSF48498">
    <property type="entry name" value="Tetracyclin repressor-like, C-terminal domain"/>
    <property type="match status" value="1"/>
</dbReference>
<dbReference type="GO" id="GO:0000976">
    <property type="term" value="F:transcription cis-regulatory region binding"/>
    <property type="evidence" value="ECO:0007669"/>
    <property type="project" value="TreeGrafter"/>
</dbReference>
<evidence type="ECO:0000256" key="1">
    <source>
        <dbReference type="ARBA" id="ARBA00023015"/>
    </source>
</evidence>
<dbReference type="AlphaFoldDB" id="A0A9C9K012"/>
<evidence type="ECO:0000259" key="5">
    <source>
        <dbReference type="PROSITE" id="PS50977"/>
    </source>
</evidence>
<name>A0A9C9K012_UNCW3</name>
<dbReference type="InterPro" id="IPR009057">
    <property type="entry name" value="Homeodomain-like_sf"/>
</dbReference>
<dbReference type="InterPro" id="IPR001647">
    <property type="entry name" value="HTH_TetR"/>
</dbReference>
<dbReference type="InterPro" id="IPR036271">
    <property type="entry name" value="Tet_transcr_reg_TetR-rel_C_sf"/>
</dbReference>
<dbReference type="Pfam" id="PF00440">
    <property type="entry name" value="TetR_N"/>
    <property type="match status" value="1"/>
</dbReference>
<evidence type="ECO:0000256" key="4">
    <source>
        <dbReference type="PROSITE-ProRule" id="PRU00335"/>
    </source>
</evidence>
<dbReference type="PROSITE" id="PS50977">
    <property type="entry name" value="HTH_TETR_2"/>
    <property type="match status" value="1"/>
</dbReference>
<dbReference type="Proteomes" id="UP000885826">
    <property type="component" value="Unassembled WGS sequence"/>
</dbReference>
<dbReference type="SUPFAM" id="SSF46689">
    <property type="entry name" value="Homeodomain-like"/>
    <property type="match status" value="1"/>
</dbReference>
<dbReference type="PANTHER" id="PTHR30055:SF234">
    <property type="entry name" value="HTH-TYPE TRANSCRIPTIONAL REGULATOR BETI"/>
    <property type="match status" value="1"/>
</dbReference>
<evidence type="ECO:0000313" key="7">
    <source>
        <dbReference type="Proteomes" id="UP000885826"/>
    </source>
</evidence>
<dbReference type="PANTHER" id="PTHR30055">
    <property type="entry name" value="HTH-TYPE TRANSCRIPTIONAL REGULATOR RUTR"/>
    <property type="match status" value="1"/>
</dbReference>
<accession>A0A9C9K012</accession>
<keyword evidence="2 4" id="KW-0238">DNA-binding</keyword>
<reference evidence="6" key="1">
    <citation type="journal article" date="2020" name="mSystems">
        <title>Genome- and Community-Level Interaction Insights into Carbon Utilization and Element Cycling Functions of Hydrothermarchaeota in Hydrothermal Sediment.</title>
        <authorList>
            <person name="Zhou Z."/>
            <person name="Liu Y."/>
            <person name="Xu W."/>
            <person name="Pan J."/>
            <person name="Luo Z.H."/>
            <person name="Li M."/>
        </authorList>
    </citation>
    <scope>NUCLEOTIDE SEQUENCE</scope>
    <source>
        <strain evidence="6">HyVt-388</strain>
    </source>
</reference>
<evidence type="ECO:0000256" key="2">
    <source>
        <dbReference type="ARBA" id="ARBA00023125"/>
    </source>
</evidence>
<evidence type="ECO:0000313" key="6">
    <source>
        <dbReference type="EMBL" id="HEC78403.1"/>
    </source>
</evidence>
<proteinExistence type="predicted"/>
<dbReference type="GO" id="GO:0003700">
    <property type="term" value="F:DNA-binding transcription factor activity"/>
    <property type="evidence" value="ECO:0007669"/>
    <property type="project" value="TreeGrafter"/>
</dbReference>
<gene>
    <name evidence="6" type="ORF">ENI34_04580</name>
</gene>
<protein>
    <submittedName>
        <fullName evidence="6">TetR/AcrR family transcriptional regulator</fullName>
    </submittedName>
</protein>
<keyword evidence="1" id="KW-0805">Transcription regulation</keyword>
<feature type="DNA-binding region" description="H-T-H motif" evidence="4">
    <location>
        <begin position="25"/>
        <end position="44"/>
    </location>
</feature>
<organism evidence="6 7">
    <name type="scientific">candidate division WOR-3 bacterium</name>
    <dbReference type="NCBI Taxonomy" id="2052148"/>
    <lineage>
        <taxon>Bacteria</taxon>
        <taxon>Bacteria division WOR-3</taxon>
    </lineage>
</organism>
<dbReference type="EMBL" id="DRIG01000048">
    <property type="protein sequence ID" value="HEC78403.1"/>
    <property type="molecule type" value="Genomic_DNA"/>
</dbReference>
<dbReference type="Gene3D" id="1.10.10.60">
    <property type="entry name" value="Homeodomain-like"/>
    <property type="match status" value="1"/>
</dbReference>
<comment type="caution">
    <text evidence="6">The sequence shown here is derived from an EMBL/GenBank/DDBJ whole genome shotgun (WGS) entry which is preliminary data.</text>
</comment>
<sequence>MKNVKEKIIDAARSIFARYGFKKTTMDDIAHAAHKAKSSLYHYFKSKQEVFQAVVEKEVKILKKELNDALDKAETPQGKLRAYVVTRMVAFKRLANFYNSFKDEYLEQYAFIQRLRRNYDRYEIDMIKKILRLGVNQGIFSIKDLELTAFAIVTAMKGLEYHWAFEEDIKELEEKADSLLEILFYGII</sequence>
<evidence type="ECO:0000256" key="3">
    <source>
        <dbReference type="ARBA" id="ARBA00023163"/>
    </source>
</evidence>
<dbReference type="PRINTS" id="PR00455">
    <property type="entry name" value="HTHTETR"/>
</dbReference>
<dbReference type="InterPro" id="IPR050109">
    <property type="entry name" value="HTH-type_TetR-like_transc_reg"/>
</dbReference>
<keyword evidence="3" id="KW-0804">Transcription</keyword>